<dbReference type="GO" id="GO:0070897">
    <property type="term" value="P:transcription preinitiation complex assembly"/>
    <property type="evidence" value="ECO:0007669"/>
    <property type="project" value="InterPro"/>
</dbReference>
<dbReference type="GO" id="GO:0017025">
    <property type="term" value="F:TBP-class protein binding"/>
    <property type="evidence" value="ECO:0007669"/>
    <property type="project" value="InterPro"/>
</dbReference>
<evidence type="ECO:0000313" key="9">
    <source>
        <dbReference type="Proteomes" id="UP000094527"/>
    </source>
</evidence>
<dbReference type="PANTHER" id="PTHR11618">
    <property type="entry name" value="TRANSCRIPTION INITIATION FACTOR IIB-RELATED"/>
    <property type="match status" value="1"/>
</dbReference>
<dbReference type="GO" id="GO:0016251">
    <property type="term" value="F:RNA polymerase II general transcription initiation factor activity"/>
    <property type="evidence" value="ECO:0007669"/>
    <property type="project" value="TreeGrafter"/>
</dbReference>
<sequence length="254" mass="27409">MSRVDFTHAHCRKHPEAPLVEDCRTGDQICGLAVGDRVIDIGSEWRTFSNEAAGTDPCRVGGAENPLLNGSDLTRHIGGGIGTPGLMNLETQNINRGKQSPVEIMIRDGKKLKGRPTDAILSACLYIASRQEGVPQTIKEVCGVSRFSKNEIGRAILFSLGLSNTVRNAATAVAKAAEDLEIVTGRSPLSVAAAAIYMVSQVSKFKRSPKEISKVAGVSDVIVRQVYKLMYSRAGELFPKDFVFFTPIDMLCVA</sequence>
<dbReference type="PANTHER" id="PTHR11618:SF13">
    <property type="entry name" value="TRANSCRIPTION INITIATION FACTOR IIB"/>
    <property type="match status" value="1"/>
</dbReference>
<keyword evidence="8" id="KW-0648">Protein biosynthesis</keyword>
<keyword evidence="4" id="KW-0805">Transcription regulation</keyword>
<keyword evidence="9" id="KW-1185">Reference proteome</keyword>
<evidence type="ECO:0000256" key="2">
    <source>
        <dbReference type="ARBA" id="ARBA00013932"/>
    </source>
</evidence>
<dbReference type="PROSITE" id="PS00782">
    <property type="entry name" value="TFIIB"/>
    <property type="match status" value="1"/>
</dbReference>
<keyword evidence="8" id="KW-0396">Initiation factor</keyword>
<dbReference type="STRING" id="48709.A0A1D2M9D7"/>
<dbReference type="EMBL" id="LJIJ01002555">
    <property type="protein sequence ID" value="ODM89542.1"/>
    <property type="molecule type" value="Genomic_DNA"/>
</dbReference>
<organism evidence="8 9">
    <name type="scientific">Orchesella cincta</name>
    <name type="common">Springtail</name>
    <name type="synonym">Podura cincta</name>
    <dbReference type="NCBI Taxonomy" id="48709"/>
    <lineage>
        <taxon>Eukaryota</taxon>
        <taxon>Metazoa</taxon>
        <taxon>Ecdysozoa</taxon>
        <taxon>Arthropoda</taxon>
        <taxon>Hexapoda</taxon>
        <taxon>Collembola</taxon>
        <taxon>Entomobryomorpha</taxon>
        <taxon>Entomobryoidea</taxon>
        <taxon>Orchesellidae</taxon>
        <taxon>Orchesellinae</taxon>
        <taxon>Orchesella</taxon>
    </lineage>
</organism>
<dbReference type="GO" id="GO:0006367">
    <property type="term" value="P:transcription initiation at RNA polymerase II promoter"/>
    <property type="evidence" value="ECO:0007669"/>
    <property type="project" value="TreeGrafter"/>
</dbReference>
<comment type="similarity">
    <text evidence="1">Belongs to the TFIIB family.</text>
</comment>
<proteinExistence type="inferred from homology"/>
<dbReference type="Gene3D" id="2.20.25.10">
    <property type="match status" value="1"/>
</dbReference>
<protein>
    <recommendedName>
        <fullName evidence="2">Transcription initiation factor IIB</fullName>
    </recommendedName>
    <alternativeName>
        <fullName evidence="6">General transcription factor TFIIB</fullName>
    </alternativeName>
</protein>
<dbReference type="SUPFAM" id="SSF57783">
    <property type="entry name" value="Zinc beta-ribbon"/>
    <property type="match status" value="1"/>
</dbReference>
<dbReference type="GO" id="GO:0005634">
    <property type="term" value="C:nucleus"/>
    <property type="evidence" value="ECO:0007669"/>
    <property type="project" value="TreeGrafter"/>
</dbReference>
<comment type="caution">
    <text evidence="8">The sequence shown here is derived from an EMBL/GenBank/DDBJ whole genome shotgun (WGS) entry which is preliminary data.</text>
</comment>
<evidence type="ECO:0000256" key="6">
    <source>
        <dbReference type="ARBA" id="ARBA00031706"/>
    </source>
</evidence>
<evidence type="ECO:0000256" key="5">
    <source>
        <dbReference type="ARBA" id="ARBA00023163"/>
    </source>
</evidence>
<dbReference type="InterPro" id="IPR013150">
    <property type="entry name" value="TFIIB_cyclin"/>
</dbReference>
<dbReference type="AlphaFoldDB" id="A0A1D2M9D7"/>
<evidence type="ECO:0000256" key="4">
    <source>
        <dbReference type="ARBA" id="ARBA00023015"/>
    </source>
</evidence>
<evidence type="ECO:0000313" key="8">
    <source>
        <dbReference type="EMBL" id="ODM89542.1"/>
    </source>
</evidence>
<accession>A0A1D2M9D7</accession>
<dbReference type="Pfam" id="PF00382">
    <property type="entry name" value="TFIIB"/>
    <property type="match status" value="2"/>
</dbReference>
<dbReference type="InterPro" id="IPR036915">
    <property type="entry name" value="Cyclin-like_sf"/>
</dbReference>
<feature type="domain" description="Transcription factor TFIIB cyclin-like" evidence="7">
    <location>
        <begin position="108"/>
        <end position="154"/>
    </location>
</feature>
<dbReference type="OrthoDB" id="25790at2759"/>
<evidence type="ECO:0000256" key="1">
    <source>
        <dbReference type="ARBA" id="ARBA00010857"/>
    </source>
</evidence>
<dbReference type="Gene3D" id="1.10.472.10">
    <property type="entry name" value="Cyclin-like"/>
    <property type="match status" value="2"/>
</dbReference>
<evidence type="ECO:0000256" key="3">
    <source>
        <dbReference type="ARBA" id="ARBA00022737"/>
    </source>
</evidence>
<dbReference type="InterPro" id="IPR000812">
    <property type="entry name" value="TFIIB"/>
</dbReference>
<gene>
    <name evidence="8" type="ORF">Ocin01_17140</name>
</gene>
<dbReference type="PRINTS" id="PR00685">
    <property type="entry name" value="TIFACTORIIB"/>
</dbReference>
<keyword evidence="5" id="KW-0804">Transcription</keyword>
<dbReference type="GO" id="GO:0097550">
    <property type="term" value="C:transcription preinitiation complex"/>
    <property type="evidence" value="ECO:0007669"/>
    <property type="project" value="TreeGrafter"/>
</dbReference>
<feature type="domain" description="Transcription factor TFIIB cyclin-like" evidence="7">
    <location>
        <begin position="159"/>
        <end position="232"/>
    </location>
</feature>
<reference evidence="8 9" key="1">
    <citation type="journal article" date="2016" name="Genome Biol. Evol.">
        <title>Gene Family Evolution Reflects Adaptation to Soil Environmental Stressors in the Genome of the Collembolan Orchesella cincta.</title>
        <authorList>
            <person name="Faddeeva-Vakhrusheva A."/>
            <person name="Derks M.F."/>
            <person name="Anvar S.Y."/>
            <person name="Agamennone V."/>
            <person name="Suring W."/>
            <person name="Smit S."/>
            <person name="van Straalen N.M."/>
            <person name="Roelofs D."/>
        </authorList>
    </citation>
    <scope>NUCLEOTIDE SEQUENCE [LARGE SCALE GENOMIC DNA]</scope>
    <source>
        <tissue evidence="8">Mixed pool</tissue>
    </source>
</reference>
<name>A0A1D2M9D7_ORCCI</name>
<dbReference type="SUPFAM" id="SSF47954">
    <property type="entry name" value="Cyclin-like"/>
    <property type="match status" value="2"/>
</dbReference>
<dbReference type="GO" id="GO:0003743">
    <property type="term" value="F:translation initiation factor activity"/>
    <property type="evidence" value="ECO:0007669"/>
    <property type="project" value="UniProtKB-KW"/>
</dbReference>
<keyword evidence="3" id="KW-0677">Repeat</keyword>
<dbReference type="Proteomes" id="UP000094527">
    <property type="component" value="Unassembled WGS sequence"/>
</dbReference>
<evidence type="ECO:0000259" key="7">
    <source>
        <dbReference type="Pfam" id="PF00382"/>
    </source>
</evidence>
<dbReference type="InterPro" id="IPR023486">
    <property type="entry name" value="TFIIB_CS"/>
</dbReference>